<protein>
    <submittedName>
        <fullName evidence="3">Transport-associated protein</fullName>
    </submittedName>
</protein>
<organism evidence="3 4">
    <name type="scientific">Caballeronia hypogeia</name>
    <dbReference type="NCBI Taxonomy" id="1777140"/>
    <lineage>
        <taxon>Bacteria</taxon>
        <taxon>Pseudomonadati</taxon>
        <taxon>Pseudomonadota</taxon>
        <taxon>Betaproteobacteria</taxon>
        <taxon>Burkholderiales</taxon>
        <taxon>Burkholderiaceae</taxon>
        <taxon>Caballeronia</taxon>
    </lineage>
</organism>
<dbReference type="EMBL" id="FCOA02000004">
    <property type="protein sequence ID" value="SAK51825.1"/>
    <property type="molecule type" value="Genomic_DNA"/>
</dbReference>
<dbReference type="PROSITE" id="PS50914">
    <property type="entry name" value="BON"/>
    <property type="match status" value="1"/>
</dbReference>
<keyword evidence="1" id="KW-0732">Signal</keyword>
<gene>
    <name evidence="3" type="ORF">AWB79_01792</name>
</gene>
<dbReference type="Pfam" id="PF04972">
    <property type="entry name" value="BON"/>
    <property type="match status" value="1"/>
</dbReference>
<comment type="caution">
    <text evidence="3">The sequence shown here is derived from an EMBL/GenBank/DDBJ whole genome shotgun (WGS) entry which is preliminary data.</text>
</comment>
<dbReference type="AlphaFoldDB" id="A0A158A247"/>
<dbReference type="Proteomes" id="UP000054851">
    <property type="component" value="Unassembled WGS sequence"/>
</dbReference>
<dbReference type="RefSeq" id="WP_061167055.1">
    <property type="nucleotide sequence ID" value="NZ_FCOA02000004.1"/>
</dbReference>
<feature type="domain" description="BON" evidence="2">
    <location>
        <begin position="46"/>
        <end position="114"/>
    </location>
</feature>
<keyword evidence="4" id="KW-1185">Reference proteome</keyword>
<reference evidence="3" key="1">
    <citation type="submission" date="2016-01" db="EMBL/GenBank/DDBJ databases">
        <authorList>
            <person name="Peeters C."/>
        </authorList>
    </citation>
    <scope>NUCLEOTIDE SEQUENCE</scope>
    <source>
        <strain evidence="3">LMG 29322</strain>
    </source>
</reference>
<dbReference type="STRING" id="1777140.AWB79_01792"/>
<dbReference type="SMART" id="SM00749">
    <property type="entry name" value="BON"/>
    <property type="match status" value="1"/>
</dbReference>
<feature type="signal peptide" evidence="1">
    <location>
        <begin position="1"/>
        <end position="24"/>
    </location>
</feature>
<name>A0A158A247_9BURK</name>
<evidence type="ECO:0000256" key="1">
    <source>
        <dbReference type="SAM" id="SignalP"/>
    </source>
</evidence>
<dbReference type="InterPro" id="IPR007055">
    <property type="entry name" value="BON_dom"/>
</dbReference>
<evidence type="ECO:0000313" key="4">
    <source>
        <dbReference type="Proteomes" id="UP000054851"/>
    </source>
</evidence>
<accession>A0A158A247</accession>
<evidence type="ECO:0000259" key="2">
    <source>
        <dbReference type="PROSITE" id="PS50914"/>
    </source>
</evidence>
<feature type="chain" id="PRO_5007620031" evidence="1">
    <location>
        <begin position="25"/>
        <end position="115"/>
    </location>
</feature>
<dbReference type="Gene3D" id="3.30.1340.30">
    <property type="match status" value="1"/>
</dbReference>
<proteinExistence type="predicted"/>
<sequence length="115" mass="11867">MKYLKLDRMAFAALVAVASLGAHAQSSARAVSSDAPAMSAKDAKAADRKLRKDVVRVLARTKGLVAAGITVRAKDGAVILEGGVPEASQMTLAARAAEGVPGVKSVKNMLTMSQF</sequence>
<dbReference type="InterPro" id="IPR014004">
    <property type="entry name" value="Transpt-assoc_nodulatn_dom_bac"/>
</dbReference>
<dbReference type="OrthoDB" id="9010075at2"/>
<evidence type="ECO:0000313" key="3">
    <source>
        <dbReference type="EMBL" id="SAK51825.1"/>
    </source>
</evidence>